<dbReference type="EMBL" id="CAJNRD030001119">
    <property type="protein sequence ID" value="CAG5090596.1"/>
    <property type="molecule type" value="Genomic_DNA"/>
</dbReference>
<feature type="domain" description="Integrase core" evidence="1">
    <location>
        <begin position="31"/>
        <end position="88"/>
    </location>
</feature>
<protein>
    <recommendedName>
        <fullName evidence="1">Integrase core domain-containing protein</fullName>
    </recommendedName>
</protein>
<sequence length="100" mass="11660">MAIRQPKWNVLFCSAQEIQTSSNLKSLPPTVVAHDLNKLSGKKSFIHGKSVKNQRIESYWGQMRQHTVDFCIQMFKCLQEQNLFDGSAYIWNVYTFVLVY</sequence>
<evidence type="ECO:0000313" key="3">
    <source>
        <dbReference type="Proteomes" id="UP000786811"/>
    </source>
</evidence>
<evidence type="ECO:0000259" key="1">
    <source>
        <dbReference type="Pfam" id="PF24764"/>
    </source>
</evidence>
<name>A0A8J2HD61_COTCN</name>
<proteinExistence type="predicted"/>
<dbReference type="Proteomes" id="UP000786811">
    <property type="component" value="Unassembled WGS sequence"/>
</dbReference>
<accession>A0A8J2HD61</accession>
<dbReference type="InterPro" id="IPR058913">
    <property type="entry name" value="Integrase_dom_put"/>
</dbReference>
<evidence type="ECO:0000313" key="2">
    <source>
        <dbReference type="EMBL" id="CAG5090596.1"/>
    </source>
</evidence>
<comment type="caution">
    <text evidence="2">The sequence shown here is derived from an EMBL/GenBank/DDBJ whole genome shotgun (WGS) entry which is preliminary data.</text>
</comment>
<keyword evidence="3" id="KW-1185">Reference proteome</keyword>
<dbReference type="OrthoDB" id="7689536at2759"/>
<dbReference type="Pfam" id="PF24764">
    <property type="entry name" value="rva_4"/>
    <property type="match status" value="1"/>
</dbReference>
<reference evidence="2" key="1">
    <citation type="submission" date="2021-04" db="EMBL/GenBank/DDBJ databases">
        <authorList>
            <person name="Chebbi M.A.C M."/>
        </authorList>
    </citation>
    <scope>NUCLEOTIDE SEQUENCE</scope>
</reference>
<dbReference type="AlphaFoldDB" id="A0A8J2HD61"/>
<gene>
    <name evidence="2" type="ORF">HICCMSTLAB_LOCUS5690</name>
</gene>
<organism evidence="2 3">
    <name type="scientific">Cotesia congregata</name>
    <name type="common">Parasitoid wasp</name>
    <name type="synonym">Apanteles congregatus</name>
    <dbReference type="NCBI Taxonomy" id="51543"/>
    <lineage>
        <taxon>Eukaryota</taxon>
        <taxon>Metazoa</taxon>
        <taxon>Ecdysozoa</taxon>
        <taxon>Arthropoda</taxon>
        <taxon>Hexapoda</taxon>
        <taxon>Insecta</taxon>
        <taxon>Pterygota</taxon>
        <taxon>Neoptera</taxon>
        <taxon>Endopterygota</taxon>
        <taxon>Hymenoptera</taxon>
        <taxon>Apocrita</taxon>
        <taxon>Ichneumonoidea</taxon>
        <taxon>Braconidae</taxon>
        <taxon>Microgastrinae</taxon>
        <taxon>Cotesia</taxon>
    </lineage>
</organism>